<comment type="caution">
    <text evidence="2">The sequence shown here is derived from an EMBL/GenBank/DDBJ whole genome shotgun (WGS) entry which is preliminary data.</text>
</comment>
<dbReference type="NCBIfam" id="TIGR03609">
    <property type="entry name" value="S_layer_CsaB"/>
    <property type="match status" value="1"/>
</dbReference>
<dbReference type="Pfam" id="PF04230">
    <property type="entry name" value="PS_pyruv_trans"/>
    <property type="match status" value="1"/>
</dbReference>
<dbReference type="EMBL" id="QTLC01000028">
    <property type="protein sequence ID" value="RDY71724.1"/>
    <property type="molecule type" value="Genomic_DNA"/>
</dbReference>
<dbReference type="InterPro" id="IPR007345">
    <property type="entry name" value="Polysacch_pyruvyl_Trfase"/>
</dbReference>
<organism evidence="2 3">
    <name type="scientific">Halobacillus trueperi</name>
    <dbReference type="NCBI Taxonomy" id="156205"/>
    <lineage>
        <taxon>Bacteria</taxon>
        <taxon>Bacillati</taxon>
        <taxon>Bacillota</taxon>
        <taxon>Bacilli</taxon>
        <taxon>Bacillales</taxon>
        <taxon>Bacillaceae</taxon>
        <taxon>Halobacillus</taxon>
    </lineage>
</organism>
<feature type="domain" description="Polysaccharide pyruvyl transferase" evidence="1">
    <location>
        <begin position="13"/>
        <end position="285"/>
    </location>
</feature>
<dbReference type="GO" id="GO:0016740">
    <property type="term" value="F:transferase activity"/>
    <property type="evidence" value="ECO:0007669"/>
    <property type="project" value="UniProtKB-KW"/>
</dbReference>
<sequence length="356" mass="40119">MKVVLSGYYGFDNTGDEAILKSMIQHLRTFDPEIQIIVLSQNPSKTESDYGVSAVNRWDYKAIIRTLKESDGLISGGGSLLQDATGPRSVLYYTGIMHMAKWLRKPVFIYAQGMGPIRKPFHRLLVRIALNGVTGISVRDMKSKEFLERIGVRKSIHLFPDPVFGYDYKDMEEDRNSQKPLIAVSIREWGGSDKLVEKLTEAFTGCIEKGYRLRFIPMHGESDEAFSNKVAQRLNQDVEVVSGHMSIDEKLHLLSEADVLIGMRLHSLIFAGVCSVPFVALSYDPKIDALADQLDFPVTVDVNDPGWESSAITKEVERLYEDLPAHKEKLEHTVSTLSRRAKETARAALHHIQQKK</sequence>
<protein>
    <submittedName>
        <fullName evidence="2">Polysaccharide pyruvyl transferase CsaB</fullName>
    </submittedName>
</protein>
<dbReference type="PANTHER" id="PTHR36836">
    <property type="entry name" value="COLANIC ACID BIOSYNTHESIS PROTEIN WCAK"/>
    <property type="match status" value="1"/>
</dbReference>
<evidence type="ECO:0000313" key="3">
    <source>
        <dbReference type="Proteomes" id="UP000257032"/>
    </source>
</evidence>
<accession>A0A3D8VQN5</accession>
<dbReference type="Proteomes" id="UP000257032">
    <property type="component" value="Unassembled WGS sequence"/>
</dbReference>
<dbReference type="SUPFAM" id="SSF53756">
    <property type="entry name" value="UDP-Glycosyltransferase/glycogen phosphorylase"/>
    <property type="match status" value="1"/>
</dbReference>
<evidence type="ECO:0000259" key="1">
    <source>
        <dbReference type="Pfam" id="PF04230"/>
    </source>
</evidence>
<evidence type="ECO:0000313" key="2">
    <source>
        <dbReference type="EMBL" id="RDY71724.1"/>
    </source>
</evidence>
<name>A0A3D8VQN5_9BACI</name>
<dbReference type="RefSeq" id="WP_115893777.1">
    <property type="nucleotide sequence ID" value="NZ_QTLC01000028.1"/>
</dbReference>
<proteinExistence type="predicted"/>
<dbReference type="PANTHER" id="PTHR36836:SF1">
    <property type="entry name" value="COLANIC ACID BIOSYNTHESIS PROTEIN WCAK"/>
    <property type="match status" value="1"/>
</dbReference>
<keyword evidence="2" id="KW-0808">Transferase</keyword>
<gene>
    <name evidence="2" type="primary">csaB</name>
    <name evidence="2" type="ORF">DXT76_06925</name>
</gene>
<reference evidence="2 3" key="1">
    <citation type="submission" date="2018-08" db="EMBL/GenBank/DDBJ databases">
        <title>Genome sequence of strict halophilic Halobacillus trueperi SS1 isolated from Lunsu, a salty water body of North West Himalayas.</title>
        <authorList>
            <person name="Gupta S."/>
            <person name="Sharma P."/>
            <person name="Dev K."/>
            <person name="Baumler D."/>
            <person name="Sourirajan A."/>
        </authorList>
    </citation>
    <scope>NUCLEOTIDE SEQUENCE [LARGE SCALE GENOMIC DNA]</scope>
    <source>
        <strain evidence="2 3">SS1</strain>
    </source>
</reference>
<dbReference type="AlphaFoldDB" id="A0A3D8VQN5"/>
<dbReference type="InterPro" id="IPR019896">
    <property type="entry name" value="Polysacch_pyruvyl_Trfase_CsaB"/>
</dbReference>